<dbReference type="PANTHER" id="PTHR24567">
    <property type="entry name" value="CRP FAMILY TRANSCRIPTIONAL REGULATORY PROTEIN"/>
    <property type="match status" value="1"/>
</dbReference>
<comment type="caution">
    <text evidence="6">The sequence shown here is derived from an EMBL/GenBank/DDBJ whole genome shotgun (WGS) entry which is preliminary data.</text>
</comment>
<evidence type="ECO:0000259" key="4">
    <source>
        <dbReference type="PROSITE" id="PS50042"/>
    </source>
</evidence>
<dbReference type="InterPro" id="IPR000595">
    <property type="entry name" value="cNMP-bd_dom"/>
</dbReference>
<dbReference type="InterPro" id="IPR036388">
    <property type="entry name" value="WH-like_DNA-bd_sf"/>
</dbReference>
<dbReference type="GO" id="GO:0005829">
    <property type="term" value="C:cytosol"/>
    <property type="evidence" value="ECO:0007669"/>
    <property type="project" value="TreeGrafter"/>
</dbReference>
<dbReference type="CDD" id="cd00038">
    <property type="entry name" value="CAP_ED"/>
    <property type="match status" value="1"/>
</dbReference>
<keyword evidence="7" id="KW-1185">Reference proteome</keyword>
<dbReference type="Gene3D" id="1.10.10.10">
    <property type="entry name" value="Winged helix-like DNA-binding domain superfamily/Winged helix DNA-binding domain"/>
    <property type="match status" value="1"/>
</dbReference>
<accession>A0A4R3J9Y3</accession>
<dbReference type="OrthoDB" id="190787at2"/>
<proteinExistence type="predicted"/>
<dbReference type="RefSeq" id="WP_132939483.1">
    <property type="nucleotide sequence ID" value="NZ_CP119676.1"/>
</dbReference>
<organism evidence="6 7">
    <name type="scientific">Varunaivibrio sulfuroxidans</name>
    <dbReference type="NCBI Taxonomy" id="1773489"/>
    <lineage>
        <taxon>Bacteria</taxon>
        <taxon>Pseudomonadati</taxon>
        <taxon>Pseudomonadota</taxon>
        <taxon>Alphaproteobacteria</taxon>
        <taxon>Rhodospirillales</taxon>
        <taxon>Magnetovibrionaceae</taxon>
        <taxon>Varunaivibrio</taxon>
    </lineage>
</organism>
<dbReference type="Pfam" id="PF13545">
    <property type="entry name" value="HTH_Crp_2"/>
    <property type="match status" value="1"/>
</dbReference>
<evidence type="ECO:0000259" key="5">
    <source>
        <dbReference type="PROSITE" id="PS51063"/>
    </source>
</evidence>
<dbReference type="InterPro" id="IPR018490">
    <property type="entry name" value="cNMP-bd_dom_sf"/>
</dbReference>
<keyword evidence="1" id="KW-0805">Transcription regulation</keyword>
<dbReference type="Gene3D" id="2.60.120.10">
    <property type="entry name" value="Jelly Rolls"/>
    <property type="match status" value="1"/>
</dbReference>
<dbReference type="SUPFAM" id="SSF46785">
    <property type="entry name" value="Winged helix' DNA-binding domain"/>
    <property type="match status" value="1"/>
</dbReference>
<keyword evidence="3" id="KW-0804">Transcription</keyword>
<dbReference type="PROSITE" id="PS51063">
    <property type="entry name" value="HTH_CRP_2"/>
    <property type="match status" value="1"/>
</dbReference>
<dbReference type="GO" id="GO:0003700">
    <property type="term" value="F:DNA-binding transcription factor activity"/>
    <property type="evidence" value="ECO:0007669"/>
    <property type="project" value="TreeGrafter"/>
</dbReference>
<dbReference type="InterPro" id="IPR012318">
    <property type="entry name" value="HTH_CRP"/>
</dbReference>
<dbReference type="PROSITE" id="PS50042">
    <property type="entry name" value="CNMP_BINDING_3"/>
    <property type="match status" value="1"/>
</dbReference>
<dbReference type="AlphaFoldDB" id="A0A4R3J9Y3"/>
<dbReference type="EMBL" id="SLZW01000007">
    <property type="protein sequence ID" value="TCS61783.1"/>
    <property type="molecule type" value="Genomic_DNA"/>
</dbReference>
<dbReference type="PANTHER" id="PTHR24567:SF74">
    <property type="entry name" value="HTH-TYPE TRANSCRIPTIONAL REGULATOR ARCR"/>
    <property type="match status" value="1"/>
</dbReference>
<evidence type="ECO:0000256" key="3">
    <source>
        <dbReference type="ARBA" id="ARBA00023163"/>
    </source>
</evidence>
<dbReference type="SUPFAM" id="SSF51206">
    <property type="entry name" value="cAMP-binding domain-like"/>
    <property type="match status" value="1"/>
</dbReference>
<dbReference type="GO" id="GO:0003677">
    <property type="term" value="F:DNA binding"/>
    <property type="evidence" value="ECO:0007669"/>
    <property type="project" value="UniProtKB-KW"/>
</dbReference>
<name>A0A4R3J9Y3_9PROT</name>
<gene>
    <name evidence="6" type="ORF">EDD55_107192</name>
</gene>
<keyword evidence="2" id="KW-0238">DNA-binding</keyword>
<protein>
    <submittedName>
        <fullName evidence="6">CRP-like cAMP-binding protein</fullName>
    </submittedName>
</protein>
<evidence type="ECO:0000313" key="7">
    <source>
        <dbReference type="Proteomes" id="UP000295304"/>
    </source>
</evidence>
<sequence length="242" mass="26917">MNAAHLSLLRQVPLFSSIPPVRLEDLLRDAALHEERCGTVLFLQGEPASHFYAVLSGWIKLYRQTSGGDEAVIEVLTSGESFAEAAIFESSVYPVSAETVSNVRFLAVPAAPFVREIENDNALAMHMLASMSRRLRAHVLAIEQLSVKTSSQRLGEFLLRLSRSDADSEVLHLPYDKMLVAGRLGMKPETLSRAFAKLREIGIASNGTKVVIKDRVALQRYCEYMLDDNTIETYHAEARRPS</sequence>
<evidence type="ECO:0000313" key="6">
    <source>
        <dbReference type="EMBL" id="TCS61783.1"/>
    </source>
</evidence>
<dbReference type="SMART" id="SM00100">
    <property type="entry name" value="cNMP"/>
    <property type="match status" value="1"/>
</dbReference>
<reference evidence="6 7" key="1">
    <citation type="submission" date="2019-03" db="EMBL/GenBank/DDBJ databases">
        <title>Genomic Encyclopedia of Type Strains, Phase IV (KMG-IV): sequencing the most valuable type-strain genomes for metagenomic binning, comparative biology and taxonomic classification.</title>
        <authorList>
            <person name="Goeker M."/>
        </authorList>
    </citation>
    <scope>NUCLEOTIDE SEQUENCE [LARGE SCALE GENOMIC DNA]</scope>
    <source>
        <strain evidence="6 7">DSM 101688</strain>
    </source>
</reference>
<dbReference type="InterPro" id="IPR014710">
    <property type="entry name" value="RmlC-like_jellyroll"/>
</dbReference>
<evidence type="ECO:0000256" key="1">
    <source>
        <dbReference type="ARBA" id="ARBA00023015"/>
    </source>
</evidence>
<dbReference type="Pfam" id="PF00027">
    <property type="entry name" value="cNMP_binding"/>
    <property type="match status" value="1"/>
</dbReference>
<feature type="domain" description="HTH crp-type" evidence="5">
    <location>
        <begin position="148"/>
        <end position="216"/>
    </location>
</feature>
<dbReference type="Proteomes" id="UP000295304">
    <property type="component" value="Unassembled WGS sequence"/>
</dbReference>
<evidence type="ECO:0000256" key="2">
    <source>
        <dbReference type="ARBA" id="ARBA00023125"/>
    </source>
</evidence>
<feature type="domain" description="Cyclic nucleotide-binding" evidence="4">
    <location>
        <begin position="14"/>
        <end position="134"/>
    </location>
</feature>
<dbReference type="InterPro" id="IPR036390">
    <property type="entry name" value="WH_DNA-bd_sf"/>
</dbReference>
<dbReference type="InterPro" id="IPR050397">
    <property type="entry name" value="Env_Response_Regulators"/>
</dbReference>